<name>A0A074JNH2_9RHOB</name>
<comment type="caution">
    <text evidence="2">The sequence shown here is derived from an EMBL/GenBank/DDBJ whole genome shotgun (WGS) entry which is preliminary data.</text>
</comment>
<dbReference type="EMBL" id="AUNB01000043">
    <property type="protein sequence ID" value="KEO57113.1"/>
    <property type="molecule type" value="Genomic_DNA"/>
</dbReference>
<reference evidence="2 3" key="1">
    <citation type="journal article" date="2015" name="Antonie Van Leeuwenhoek">
        <title>Thioclava indica sp. nov., isolated from surface seawater of the Indian Ocean.</title>
        <authorList>
            <person name="Liu Y."/>
            <person name="Lai Q."/>
            <person name="Du J."/>
            <person name="Xu H."/>
            <person name="Jiang L."/>
            <person name="Shao Z."/>
        </authorList>
    </citation>
    <scope>NUCLEOTIDE SEQUENCE [LARGE SCALE GENOMIC DNA]</scope>
    <source>
        <strain evidence="2 3">DT23-4</strain>
    </source>
</reference>
<sequence>MVIEIVDPTPTYPQPAQKPRDQKARSIDGMDDYVALK</sequence>
<protein>
    <submittedName>
        <fullName evidence="2">Uncharacterized protein</fullName>
    </submittedName>
</protein>
<keyword evidence="3" id="KW-1185">Reference proteome</keyword>
<evidence type="ECO:0000313" key="3">
    <source>
        <dbReference type="Proteomes" id="UP000027471"/>
    </source>
</evidence>
<evidence type="ECO:0000313" key="2">
    <source>
        <dbReference type="EMBL" id="KEO57113.1"/>
    </source>
</evidence>
<feature type="region of interest" description="Disordered" evidence="1">
    <location>
        <begin position="1"/>
        <end position="37"/>
    </location>
</feature>
<dbReference type="Proteomes" id="UP000027471">
    <property type="component" value="Unassembled WGS sequence"/>
</dbReference>
<evidence type="ECO:0000256" key="1">
    <source>
        <dbReference type="SAM" id="MobiDB-lite"/>
    </source>
</evidence>
<accession>A0A074JNH2</accession>
<organism evidence="2 3">
    <name type="scientific">Thioclava indica</name>
    <dbReference type="NCBI Taxonomy" id="1353528"/>
    <lineage>
        <taxon>Bacteria</taxon>
        <taxon>Pseudomonadati</taxon>
        <taxon>Pseudomonadota</taxon>
        <taxon>Alphaproteobacteria</taxon>
        <taxon>Rhodobacterales</taxon>
        <taxon>Paracoccaceae</taxon>
        <taxon>Thioclava</taxon>
    </lineage>
</organism>
<dbReference type="AlphaFoldDB" id="A0A074JNH2"/>
<proteinExistence type="predicted"/>
<gene>
    <name evidence="2" type="ORF">DT23_17240</name>
</gene>
<feature type="compositionally biased region" description="Basic and acidic residues" evidence="1">
    <location>
        <begin position="18"/>
        <end position="28"/>
    </location>
</feature>